<dbReference type="Gene3D" id="3.40.50.300">
    <property type="entry name" value="P-loop containing nucleotide triphosphate hydrolases"/>
    <property type="match status" value="1"/>
</dbReference>
<evidence type="ECO:0000313" key="2">
    <source>
        <dbReference type="Proteomes" id="UP000501939"/>
    </source>
</evidence>
<protein>
    <submittedName>
        <fullName evidence="1">GTP-binding protein</fullName>
    </submittedName>
</protein>
<sequence>MNQNKIIFTGPSGAGKTTALQNLSDIAHLSLCVADPSIETRKHADQVISIENGQIQFNGAEIDLYITPILAQIEVSLSVLSEDAIATVIFIHHAQKSALAELENYLKLFIDHTDNIVIAVTHVDQDSQQLLKKYRNWMLMRSYRMPIFAIDPRKKQDVELLIETVMARELIKNAE</sequence>
<evidence type="ECO:0000313" key="1">
    <source>
        <dbReference type="EMBL" id="QIO08333.1"/>
    </source>
</evidence>
<dbReference type="Proteomes" id="UP000501939">
    <property type="component" value="Chromosome"/>
</dbReference>
<keyword evidence="2" id="KW-1185">Reference proteome</keyword>
<dbReference type="RefSeq" id="WP_166322984.1">
    <property type="nucleotide sequence ID" value="NZ_CP049916.1"/>
</dbReference>
<dbReference type="AlphaFoldDB" id="A0A6G8S2Y3"/>
<dbReference type="KEGG" id="alj:G8D99_04395"/>
<dbReference type="InterPro" id="IPR027417">
    <property type="entry name" value="P-loop_NTPase"/>
</dbReference>
<dbReference type="PANTHER" id="PTHR42708:SF1">
    <property type="entry name" value="GLIDING MOTILITY PROTEIN MGLA"/>
    <property type="match status" value="1"/>
</dbReference>
<dbReference type="InterPro" id="IPR052705">
    <property type="entry name" value="Gliding_Motility_GTPase"/>
</dbReference>
<dbReference type="PANTHER" id="PTHR42708">
    <property type="entry name" value="ATP/GTP-BINDING PROTEIN-RELATED"/>
    <property type="match status" value="1"/>
</dbReference>
<name>A0A6G8S2Y3_9GAMM</name>
<proteinExistence type="predicted"/>
<gene>
    <name evidence="1" type="ORF">G8D99_04395</name>
</gene>
<accession>A0A6G8S2Y3</accession>
<dbReference type="SUPFAM" id="SSF52540">
    <property type="entry name" value="P-loop containing nucleoside triphosphate hydrolases"/>
    <property type="match status" value="1"/>
</dbReference>
<organism evidence="1 2">
    <name type="scientific">Acinetobacter lanii</name>
    <dbReference type="NCBI Taxonomy" id="2715163"/>
    <lineage>
        <taxon>Bacteria</taxon>
        <taxon>Pseudomonadati</taxon>
        <taxon>Pseudomonadota</taxon>
        <taxon>Gammaproteobacteria</taxon>
        <taxon>Moraxellales</taxon>
        <taxon>Moraxellaceae</taxon>
        <taxon>Acinetobacter</taxon>
    </lineage>
</organism>
<dbReference type="EMBL" id="CP049916">
    <property type="protein sequence ID" value="QIO08333.1"/>
    <property type="molecule type" value="Genomic_DNA"/>
</dbReference>
<reference evidence="1 2" key="1">
    <citation type="submission" date="2020-03" db="EMBL/GenBank/DDBJ databases">
        <authorList>
            <person name="Zhu W."/>
        </authorList>
    </citation>
    <scope>NUCLEOTIDE SEQUENCE [LARGE SCALE GENOMIC DNA]</scope>
    <source>
        <strain evidence="1 2">185</strain>
    </source>
</reference>